<evidence type="ECO:0000313" key="2">
    <source>
        <dbReference type="EMBL" id="CAH0727830.1"/>
    </source>
</evidence>
<accession>A0A8J9YIE3</accession>
<feature type="region of interest" description="Disordered" evidence="1">
    <location>
        <begin position="18"/>
        <end position="43"/>
    </location>
</feature>
<dbReference type="Proteomes" id="UP000838878">
    <property type="component" value="Chromosome 7"/>
</dbReference>
<protein>
    <submittedName>
        <fullName evidence="2">Uncharacterized protein</fullName>
    </submittedName>
</protein>
<feature type="non-terminal residue" evidence="2">
    <location>
        <position position="368"/>
    </location>
</feature>
<reference evidence="2" key="1">
    <citation type="submission" date="2021-12" db="EMBL/GenBank/DDBJ databases">
        <authorList>
            <person name="Martin H S."/>
        </authorList>
    </citation>
    <scope>NUCLEOTIDE SEQUENCE</scope>
</reference>
<sequence>MKKVKEATKQKDVEITKKNCNSTKTANKDLKHIQPTKSTQKHPSTVVFTVANSRDSRRTTKYTPLQTINESSSPSNYTIPISDLKYDKINENSLKYTKDNSQELPFQNKPDYQQKPIVDCAQRSFWISTVNYRIKLTSPKIQQPNYMNLNNHVDNIMFKKSDPLFNIKVESNPLKDNDLADRVTEAYHNNLITIGFMHKLDENDMHFKNNYKKSSNTILSNDYNFVGSKKLTCKPPLELGNTLYENNDASSNGDSENFNAAQQQPKQYFMTPLPMKIDDFNIFLKNHEIDVESVTAPLRHPVPFSASITDKWKLNKKYVPKSLNKTFLLEGYKSKKGKDLKLDTNVKFTDYDIENVKKKEKLIKNIKK</sequence>
<dbReference type="OrthoDB" id="439917at2759"/>
<dbReference type="AlphaFoldDB" id="A0A8J9YIE3"/>
<name>A0A8J9YIE3_9NEOP</name>
<gene>
    <name evidence="2" type="ORF">BINO364_LOCUS13128</name>
</gene>
<evidence type="ECO:0000256" key="1">
    <source>
        <dbReference type="SAM" id="MobiDB-lite"/>
    </source>
</evidence>
<organism evidence="2 3">
    <name type="scientific">Brenthis ino</name>
    <name type="common">lesser marbled fritillary</name>
    <dbReference type="NCBI Taxonomy" id="405034"/>
    <lineage>
        <taxon>Eukaryota</taxon>
        <taxon>Metazoa</taxon>
        <taxon>Ecdysozoa</taxon>
        <taxon>Arthropoda</taxon>
        <taxon>Hexapoda</taxon>
        <taxon>Insecta</taxon>
        <taxon>Pterygota</taxon>
        <taxon>Neoptera</taxon>
        <taxon>Endopterygota</taxon>
        <taxon>Lepidoptera</taxon>
        <taxon>Glossata</taxon>
        <taxon>Ditrysia</taxon>
        <taxon>Papilionoidea</taxon>
        <taxon>Nymphalidae</taxon>
        <taxon>Heliconiinae</taxon>
        <taxon>Argynnini</taxon>
        <taxon>Brenthis</taxon>
    </lineage>
</organism>
<proteinExistence type="predicted"/>
<dbReference type="EMBL" id="OV170227">
    <property type="protein sequence ID" value="CAH0727830.1"/>
    <property type="molecule type" value="Genomic_DNA"/>
</dbReference>
<keyword evidence="3" id="KW-1185">Reference proteome</keyword>
<evidence type="ECO:0000313" key="3">
    <source>
        <dbReference type="Proteomes" id="UP000838878"/>
    </source>
</evidence>